<dbReference type="InterPro" id="IPR002625">
    <property type="entry name" value="Smr_dom"/>
</dbReference>
<dbReference type="SUPFAM" id="SSF46934">
    <property type="entry name" value="UBA-like"/>
    <property type="match status" value="1"/>
</dbReference>
<dbReference type="SUPFAM" id="SSF160443">
    <property type="entry name" value="SMR domain-like"/>
    <property type="match status" value="1"/>
</dbReference>
<evidence type="ECO:0000259" key="1">
    <source>
        <dbReference type="PROSITE" id="PS50828"/>
    </source>
</evidence>
<dbReference type="EMBL" id="GDID01003115">
    <property type="protein sequence ID" value="JAP93491.1"/>
    <property type="molecule type" value="Transcribed_RNA"/>
</dbReference>
<protein>
    <recommendedName>
        <fullName evidence="1">Smr domain-containing protein</fullName>
    </recommendedName>
</protein>
<dbReference type="InterPro" id="IPR009060">
    <property type="entry name" value="UBA-like_sf"/>
</dbReference>
<feature type="non-terminal residue" evidence="2">
    <location>
        <position position="1"/>
    </location>
</feature>
<dbReference type="PROSITE" id="PS50828">
    <property type="entry name" value="SMR"/>
    <property type="match status" value="1"/>
</dbReference>
<dbReference type="CDD" id="cd14273">
    <property type="entry name" value="UBA_TAP-C_like"/>
    <property type="match status" value="1"/>
</dbReference>
<dbReference type="SMART" id="SM00463">
    <property type="entry name" value="SMR"/>
    <property type="match status" value="1"/>
</dbReference>
<organism evidence="2">
    <name type="scientific">Trepomonas sp. PC1</name>
    <dbReference type="NCBI Taxonomy" id="1076344"/>
    <lineage>
        <taxon>Eukaryota</taxon>
        <taxon>Metamonada</taxon>
        <taxon>Diplomonadida</taxon>
        <taxon>Hexamitidae</taxon>
        <taxon>Hexamitinae</taxon>
        <taxon>Trepomonas</taxon>
    </lineage>
</organism>
<accession>A0A146KDG7</accession>
<sequence>ISELDKPTIASIVSDCIEKYDDDNEITDKLLDALGFDNIEAISYIIQNKHQFVQQKILDEEKNDEYYSNIISSFIQITGWPRHEVVYLLNRHKFDINEAIDAFYSSQQKLALIDENGNEININSIEQPSEVIGNQLNVEQIASNFQIVDTARIQTVAFKNYELDLHGLGYGAAMECLRVKINELAEIQENLVRKGKKASISLKVITGRGAHSESQPVIKMGVLRILKAHNVSHYVQSETLGGVIMVRIKPGQSYV</sequence>
<dbReference type="Pfam" id="PF14555">
    <property type="entry name" value="UBA_4"/>
    <property type="match status" value="1"/>
</dbReference>
<dbReference type="Gene3D" id="3.30.1370.110">
    <property type="match status" value="1"/>
</dbReference>
<reference evidence="2" key="1">
    <citation type="submission" date="2015-07" db="EMBL/GenBank/DDBJ databases">
        <title>Adaptation to a free-living lifestyle via gene acquisitions in the diplomonad Trepomonas sp. PC1.</title>
        <authorList>
            <person name="Xu F."/>
            <person name="Jerlstrom-Hultqvist J."/>
            <person name="Kolisko M."/>
            <person name="Simpson A.G.B."/>
            <person name="Roger A.J."/>
            <person name="Svard S.G."/>
            <person name="Andersson J.O."/>
        </authorList>
    </citation>
    <scope>NUCLEOTIDE SEQUENCE</scope>
    <source>
        <strain evidence="2">PC1</strain>
    </source>
</reference>
<feature type="domain" description="Smr" evidence="1">
    <location>
        <begin position="163"/>
        <end position="249"/>
    </location>
</feature>
<dbReference type="AlphaFoldDB" id="A0A146KDG7"/>
<dbReference type="InterPro" id="IPR036063">
    <property type="entry name" value="Smr_dom_sf"/>
</dbReference>
<name>A0A146KDG7_9EUKA</name>
<proteinExistence type="predicted"/>
<evidence type="ECO:0000313" key="2">
    <source>
        <dbReference type="EMBL" id="JAP93491.1"/>
    </source>
</evidence>
<gene>
    <name evidence="2" type="ORF">TPC1_14218</name>
</gene>